<comment type="caution">
    <text evidence="2">The sequence shown here is derived from an EMBL/GenBank/DDBJ whole genome shotgun (WGS) entry which is preliminary data.</text>
</comment>
<dbReference type="Gene3D" id="1.10.12.10">
    <property type="entry name" value="Lyase 2-enoyl-coa Hydratase, Chain A, domain 2"/>
    <property type="match status" value="1"/>
</dbReference>
<organism evidence="2">
    <name type="scientific">Caldiarchaeum subterraneum</name>
    <dbReference type="NCBI Taxonomy" id="311458"/>
    <lineage>
        <taxon>Archaea</taxon>
        <taxon>Nitrososphaerota</taxon>
        <taxon>Candidatus Caldarchaeales</taxon>
        <taxon>Candidatus Caldarchaeaceae</taxon>
        <taxon>Candidatus Caldarchaeum</taxon>
    </lineage>
</organism>
<accession>A0A7C5Q7C0</accession>
<name>A0A7C5Q7C0_CALS0</name>
<dbReference type="AlphaFoldDB" id="A0A7C5Q7C0"/>
<gene>
    <name evidence="2" type="ORF">ENM11_07135</name>
</gene>
<dbReference type="GO" id="GO:0016829">
    <property type="term" value="F:lyase activity"/>
    <property type="evidence" value="ECO:0007669"/>
    <property type="project" value="UniProtKB-KW"/>
</dbReference>
<keyword evidence="2" id="KW-0413">Isomerase</keyword>
<proteinExistence type="predicted"/>
<evidence type="ECO:0000313" key="2">
    <source>
        <dbReference type="EMBL" id="HHK68907.1"/>
    </source>
</evidence>
<dbReference type="Gene3D" id="3.90.226.10">
    <property type="entry name" value="2-enoyl-CoA Hydratase, Chain A, domain 1"/>
    <property type="match status" value="1"/>
</dbReference>
<dbReference type="GO" id="GO:0006635">
    <property type="term" value="P:fatty acid beta-oxidation"/>
    <property type="evidence" value="ECO:0007669"/>
    <property type="project" value="TreeGrafter"/>
</dbReference>
<dbReference type="SUPFAM" id="SSF52096">
    <property type="entry name" value="ClpP/crotonase"/>
    <property type="match status" value="1"/>
</dbReference>
<dbReference type="PANTHER" id="PTHR11941:SF54">
    <property type="entry name" value="ENOYL-COA HYDRATASE, MITOCHONDRIAL"/>
    <property type="match status" value="1"/>
</dbReference>
<dbReference type="InterPro" id="IPR001753">
    <property type="entry name" value="Enoyl-CoA_hydra/iso"/>
</dbReference>
<dbReference type="InterPro" id="IPR029045">
    <property type="entry name" value="ClpP/crotonase-like_dom_sf"/>
</dbReference>
<dbReference type="GO" id="GO:0016853">
    <property type="term" value="F:isomerase activity"/>
    <property type="evidence" value="ECO:0007669"/>
    <property type="project" value="UniProtKB-KW"/>
</dbReference>
<sequence>MTTAFKTIKLDVGERVSTITLSRPPLNVINLEMMDELSKALDGLAENERLAVLTVKSGLDGFFSAGVDVREHLPETAEQLIRKFESLMWKMFSFPAPTVCVVDGRCLGGGMELAMVCDFVIASDAAEFGQPEIKVGAFPPVAAALYPRLTSLKNVYMLALTGKTIKASEAKQMGLVNEVVERQRLEEFLTSLTQQLLANSSAVLRYAKKAILSTLSLNIEQALTKTSDIYLKELMKTEDAVEGLKAFIEKRKPAWKDK</sequence>
<keyword evidence="1" id="KW-0456">Lyase</keyword>
<dbReference type="PANTHER" id="PTHR11941">
    <property type="entry name" value="ENOYL-COA HYDRATASE-RELATED"/>
    <property type="match status" value="1"/>
</dbReference>
<dbReference type="Pfam" id="PF00378">
    <property type="entry name" value="ECH_1"/>
    <property type="match status" value="1"/>
</dbReference>
<dbReference type="EMBL" id="DRWN01000059">
    <property type="protein sequence ID" value="HHK68907.1"/>
    <property type="molecule type" value="Genomic_DNA"/>
</dbReference>
<protein>
    <submittedName>
        <fullName evidence="2">Enoyl-CoA hydratase/isomerase family protein</fullName>
    </submittedName>
</protein>
<evidence type="ECO:0000256" key="1">
    <source>
        <dbReference type="ARBA" id="ARBA00023239"/>
    </source>
</evidence>
<reference evidence="2" key="1">
    <citation type="journal article" date="2020" name="mSystems">
        <title>Genome- and Community-Level Interaction Insights into Carbon Utilization and Element Cycling Functions of Hydrothermarchaeota in Hydrothermal Sediment.</title>
        <authorList>
            <person name="Zhou Z."/>
            <person name="Liu Y."/>
            <person name="Xu W."/>
            <person name="Pan J."/>
            <person name="Luo Z.H."/>
            <person name="Li M."/>
        </authorList>
    </citation>
    <scope>NUCLEOTIDE SEQUENCE [LARGE SCALE GENOMIC DNA]</scope>
    <source>
        <strain evidence="2">SpSt-1056</strain>
    </source>
</reference>
<dbReference type="InterPro" id="IPR014748">
    <property type="entry name" value="Enoyl-CoA_hydra_C"/>
</dbReference>
<dbReference type="CDD" id="cd06558">
    <property type="entry name" value="crotonase-like"/>
    <property type="match status" value="1"/>
</dbReference>